<accession>A0ACC0B993</accession>
<gene>
    <name evidence="1" type="ORF">M9H77_19059</name>
</gene>
<organism evidence="1 2">
    <name type="scientific">Catharanthus roseus</name>
    <name type="common">Madagascar periwinkle</name>
    <name type="synonym">Vinca rosea</name>
    <dbReference type="NCBI Taxonomy" id="4058"/>
    <lineage>
        <taxon>Eukaryota</taxon>
        <taxon>Viridiplantae</taxon>
        <taxon>Streptophyta</taxon>
        <taxon>Embryophyta</taxon>
        <taxon>Tracheophyta</taxon>
        <taxon>Spermatophyta</taxon>
        <taxon>Magnoliopsida</taxon>
        <taxon>eudicotyledons</taxon>
        <taxon>Gunneridae</taxon>
        <taxon>Pentapetalae</taxon>
        <taxon>asterids</taxon>
        <taxon>lamiids</taxon>
        <taxon>Gentianales</taxon>
        <taxon>Apocynaceae</taxon>
        <taxon>Rauvolfioideae</taxon>
        <taxon>Vinceae</taxon>
        <taxon>Catharanthinae</taxon>
        <taxon>Catharanthus</taxon>
    </lineage>
</organism>
<dbReference type="Proteomes" id="UP001060085">
    <property type="component" value="Linkage Group LG04"/>
</dbReference>
<keyword evidence="2" id="KW-1185">Reference proteome</keyword>
<evidence type="ECO:0000313" key="2">
    <source>
        <dbReference type="Proteomes" id="UP001060085"/>
    </source>
</evidence>
<proteinExistence type="predicted"/>
<name>A0ACC0B993_CATRO</name>
<comment type="caution">
    <text evidence="1">The sequence shown here is derived from an EMBL/GenBank/DDBJ whole genome shotgun (WGS) entry which is preliminary data.</text>
</comment>
<dbReference type="EMBL" id="CM044704">
    <property type="protein sequence ID" value="KAI5669206.1"/>
    <property type="molecule type" value="Genomic_DNA"/>
</dbReference>
<reference evidence="2" key="1">
    <citation type="journal article" date="2023" name="Nat. Plants">
        <title>Single-cell RNA sequencing provides a high-resolution roadmap for understanding the multicellular compartmentation of specialized metabolism.</title>
        <authorList>
            <person name="Sun S."/>
            <person name="Shen X."/>
            <person name="Li Y."/>
            <person name="Li Y."/>
            <person name="Wang S."/>
            <person name="Li R."/>
            <person name="Zhang H."/>
            <person name="Shen G."/>
            <person name="Guo B."/>
            <person name="Wei J."/>
            <person name="Xu J."/>
            <person name="St-Pierre B."/>
            <person name="Chen S."/>
            <person name="Sun C."/>
        </authorList>
    </citation>
    <scope>NUCLEOTIDE SEQUENCE [LARGE SCALE GENOMIC DNA]</scope>
</reference>
<sequence>MDETVMWILNVDGFAREKHKGTGFILEDSNGHQYAYALLANLHTTRSFEITHILVKSDSQVVIGQVTGEFDAKEDSIEKYLECVQHLSSKFSQIMFENVPQKEICMLTCCLSSVLESLWKGFEEDSMSSIGANFKDDEWRFERIIRARISERKLGGFFHLSTPSRNLSKSTFVFDWIIGVASSPVAAHRRSPNLQEMVSKKKRKEQEKKTYLKRLIHGRNGSSLRREV</sequence>
<evidence type="ECO:0000313" key="1">
    <source>
        <dbReference type="EMBL" id="KAI5669206.1"/>
    </source>
</evidence>
<protein>
    <submittedName>
        <fullName evidence="1">Uncharacterized protein</fullName>
    </submittedName>
</protein>